<organism evidence="1">
    <name type="scientific">Arundo donax</name>
    <name type="common">Giant reed</name>
    <name type="synonym">Donax arundinaceus</name>
    <dbReference type="NCBI Taxonomy" id="35708"/>
    <lineage>
        <taxon>Eukaryota</taxon>
        <taxon>Viridiplantae</taxon>
        <taxon>Streptophyta</taxon>
        <taxon>Embryophyta</taxon>
        <taxon>Tracheophyta</taxon>
        <taxon>Spermatophyta</taxon>
        <taxon>Magnoliopsida</taxon>
        <taxon>Liliopsida</taxon>
        <taxon>Poales</taxon>
        <taxon>Poaceae</taxon>
        <taxon>PACMAD clade</taxon>
        <taxon>Arundinoideae</taxon>
        <taxon>Arundineae</taxon>
        <taxon>Arundo</taxon>
    </lineage>
</organism>
<name>A0A0A8Z0M3_ARUDO</name>
<sequence>MRRCYQELLLSAYLTQDVLFLNWAYC</sequence>
<evidence type="ECO:0000313" key="1">
    <source>
        <dbReference type="EMBL" id="JAD32944.1"/>
    </source>
</evidence>
<reference evidence="1" key="1">
    <citation type="submission" date="2014-09" db="EMBL/GenBank/DDBJ databases">
        <authorList>
            <person name="Magalhaes I.L.F."/>
            <person name="Oliveira U."/>
            <person name="Santos F.R."/>
            <person name="Vidigal T.H.D.A."/>
            <person name="Brescovit A.D."/>
            <person name="Santos A.J."/>
        </authorList>
    </citation>
    <scope>NUCLEOTIDE SEQUENCE</scope>
    <source>
        <tissue evidence="1">Shoot tissue taken approximately 20 cm above the soil surface</tissue>
    </source>
</reference>
<protein>
    <submittedName>
        <fullName evidence="1">Uncharacterized protein</fullName>
    </submittedName>
</protein>
<dbReference type="EMBL" id="GBRH01264951">
    <property type="protein sequence ID" value="JAD32944.1"/>
    <property type="molecule type" value="Transcribed_RNA"/>
</dbReference>
<accession>A0A0A8Z0M3</accession>
<reference evidence="1" key="2">
    <citation type="journal article" date="2015" name="Data Brief">
        <title>Shoot transcriptome of the giant reed, Arundo donax.</title>
        <authorList>
            <person name="Barrero R.A."/>
            <person name="Guerrero F.D."/>
            <person name="Moolhuijzen P."/>
            <person name="Goolsby J.A."/>
            <person name="Tidwell J."/>
            <person name="Bellgard S.E."/>
            <person name="Bellgard M.I."/>
        </authorList>
    </citation>
    <scope>NUCLEOTIDE SEQUENCE</scope>
    <source>
        <tissue evidence="1">Shoot tissue taken approximately 20 cm above the soil surface</tissue>
    </source>
</reference>
<proteinExistence type="predicted"/>
<dbReference type="AlphaFoldDB" id="A0A0A8Z0M3"/>